<dbReference type="InterPro" id="IPR004821">
    <property type="entry name" value="Cyt_trans-like"/>
</dbReference>
<sequence>MAEQPTLARTPLPEPKQAHAGYYAFPHDKLRRRLRDARKTPLVLVACGSFSPITTLHLQLFELADHYVERTTDFEIVGNYLSPCSDNYGKPSLVAAEHRINMCKLAIEERNSNVMVDEWEALRRDEAGNPLYTPTPDVLERLDHQINDILGGIETSDGSTAVRARIMLLIGADLAQTMADPEIWPPAHLDVLLGIYGALIVERPSQCDVEQAILPLKKYHDKIRVVPSFDNDVSSSKVRAQIRTGESVLDLPESVYEYILAHKLYRDGPLNRDLSKDADKVIDGDATPAPTRPPVASNG</sequence>
<keyword evidence="1 8" id="KW-0662">Pyridine nucleotide biosynthesis</keyword>
<accession>A0A086TEV7</accession>
<evidence type="ECO:0000256" key="6">
    <source>
        <dbReference type="ARBA" id="ARBA00023027"/>
    </source>
</evidence>
<dbReference type="InterPro" id="IPR005248">
    <property type="entry name" value="NadD/NMNAT"/>
</dbReference>
<keyword evidence="4 8" id="KW-0547">Nucleotide-binding</keyword>
<keyword evidence="2 8" id="KW-0808">Transferase</keyword>
<dbReference type="Pfam" id="PF01467">
    <property type="entry name" value="CTP_transf_like"/>
    <property type="match status" value="1"/>
</dbReference>
<evidence type="ECO:0000313" key="11">
    <source>
        <dbReference type="Proteomes" id="UP000029964"/>
    </source>
</evidence>
<evidence type="ECO:0000256" key="5">
    <source>
        <dbReference type="ARBA" id="ARBA00022840"/>
    </source>
</evidence>
<comment type="caution">
    <text evidence="10">The sequence shown here is derived from an EMBL/GenBank/DDBJ whole genome shotgun (WGS) entry which is preliminary data.</text>
</comment>
<evidence type="ECO:0000256" key="3">
    <source>
        <dbReference type="ARBA" id="ARBA00022695"/>
    </source>
</evidence>
<keyword evidence="6 8" id="KW-0520">NAD</keyword>
<evidence type="ECO:0000256" key="7">
    <source>
        <dbReference type="ARBA" id="ARBA00049001"/>
    </source>
</evidence>
<evidence type="ECO:0000256" key="2">
    <source>
        <dbReference type="ARBA" id="ARBA00022679"/>
    </source>
</evidence>
<evidence type="ECO:0000256" key="1">
    <source>
        <dbReference type="ARBA" id="ARBA00022642"/>
    </source>
</evidence>
<dbReference type="EC" id="2.7.7.1" evidence="8"/>
<dbReference type="EC" id="2.7.7.18" evidence="8"/>
<dbReference type="GO" id="GO:0000309">
    <property type="term" value="F:nicotinamide-nucleotide adenylyltransferase activity"/>
    <property type="evidence" value="ECO:0007669"/>
    <property type="project" value="UniProtKB-EC"/>
</dbReference>
<keyword evidence="5 8" id="KW-0067">ATP-binding</keyword>
<feature type="domain" description="Cytidyltransferase-like" evidence="9">
    <location>
        <begin position="45"/>
        <end position="240"/>
    </location>
</feature>
<comment type="similarity">
    <text evidence="8">Belongs to the eukaryotic NMN adenylyltransferase family.</text>
</comment>
<dbReference type="UniPathway" id="UPA00253">
    <property type="reaction ID" value="UER00600"/>
</dbReference>
<dbReference type="GO" id="GO:0004515">
    <property type="term" value="F:nicotinate-nucleotide adenylyltransferase activity"/>
    <property type="evidence" value="ECO:0007669"/>
    <property type="project" value="UniProtKB-EC"/>
</dbReference>
<dbReference type="AlphaFoldDB" id="A0A086TEV7"/>
<evidence type="ECO:0000256" key="8">
    <source>
        <dbReference type="RuleBase" id="RU362021"/>
    </source>
</evidence>
<comment type="catalytic activity">
    <reaction evidence="7 8">
        <text>beta-nicotinamide D-ribonucleotide + ATP + H(+) = diphosphate + NAD(+)</text>
        <dbReference type="Rhea" id="RHEA:21360"/>
        <dbReference type="ChEBI" id="CHEBI:14649"/>
        <dbReference type="ChEBI" id="CHEBI:15378"/>
        <dbReference type="ChEBI" id="CHEBI:30616"/>
        <dbReference type="ChEBI" id="CHEBI:33019"/>
        <dbReference type="ChEBI" id="CHEBI:57540"/>
        <dbReference type="EC" id="2.7.7.1"/>
    </reaction>
</comment>
<dbReference type="SUPFAM" id="SSF52374">
    <property type="entry name" value="Nucleotidylyl transferase"/>
    <property type="match status" value="1"/>
</dbReference>
<dbReference type="InterPro" id="IPR014729">
    <property type="entry name" value="Rossmann-like_a/b/a_fold"/>
</dbReference>
<gene>
    <name evidence="10" type="ORF">ACRE_012140</name>
</gene>
<organism evidence="10 11">
    <name type="scientific">Hapsidospora chrysogenum (strain ATCC 11550 / CBS 779.69 / DSM 880 / IAM 14645 / JCM 23072 / IMI 49137)</name>
    <name type="common">Acremonium chrysogenum</name>
    <dbReference type="NCBI Taxonomy" id="857340"/>
    <lineage>
        <taxon>Eukaryota</taxon>
        <taxon>Fungi</taxon>
        <taxon>Dikarya</taxon>
        <taxon>Ascomycota</taxon>
        <taxon>Pezizomycotina</taxon>
        <taxon>Sordariomycetes</taxon>
        <taxon>Hypocreomycetidae</taxon>
        <taxon>Hypocreales</taxon>
        <taxon>Bionectriaceae</taxon>
        <taxon>Hapsidospora</taxon>
    </lineage>
</organism>
<proteinExistence type="inferred from homology"/>
<dbReference type="NCBIfam" id="TIGR00482">
    <property type="entry name" value="nicotinate (nicotinamide) nucleotide adenylyltransferase"/>
    <property type="match status" value="1"/>
</dbReference>
<dbReference type="PANTHER" id="PTHR12039">
    <property type="entry name" value="NICOTINAMIDE MONONUCLEOTIDE ADENYLYLTRANSFERASE"/>
    <property type="match status" value="1"/>
</dbReference>
<dbReference type="GO" id="GO:0009435">
    <property type="term" value="P:NAD+ biosynthetic process"/>
    <property type="evidence" value="ECO:0007669"/>
    <property type="project" value="UniProtKB-UniPathway"/>
</dbReference>
<dbReference type="HOGENOM" id="CLU_033366_0_0_1"/>
<reference evidence="11" key="1">
    <citation type="journal article" date="2014" name="Genome Announc.">
        <title>Genome sequence and annotation of Acremonium chrysogenum, producer of the beta-lactam antibiotic cephalosporin C.</title>
        <authorList>
            <person name="Terfehr D."/>
            <person name="Dahlmann T.A."/>
            <person name="Specht T."/>
            <person name="Zadra I."/>
            <person name="Kuernsteiner H."/>
            <person name="Kueck U."/>
        </authorList>
    </citation>
    <scope>NUCLEOTIDE SEQUENCE [LARGE SCALE GENOMIC DNA]</scope>
    <source>
        <strain evidence="11">ATCC 11550 / CBS 779.69 / DSM 880 / IAM 14645 / JCM 23072 / IMI 49137</strain>
    </source>
</reference>
<dbReference type="OrthoDB" id="422187at2759"/>
<keyword evidence="3 8" id="KW-0548">Nucleotidyltransferase</keyword>
<dbReference type="Gene3D" id="3.40.50.620">
    <property type="entry name" value="HUPs"/>
    <property type="match status" value="1"/>
</dbReference>
<comment type="pathway">
    <text evidence="8">Cofactor biosynthesis; NAD(+) biosynthesis; NAD(+) from nicotinamide D-ribonucleotide: step 1/1.</text>
</comment>
<dbReference type="Proteomes" id="UP000029964">
    <property type="component" value="Unassembled WGS sequence"/>
</dbReference>
<dbReference type="InterPro" id="IPR051182">
    <property type="entry name" value="Euk_NMN_adenylyltrnsfrase"/>
</dbReference>
<dbReference type="EMBL" id="JPKY01000006">
    <property type="protein sequence ID" value="KFH47889.1"/>
    <property type="molecule type" value="Genomic_DNA"/>
</dbReference>
<dbReference type="GO" id="GO:0005524">
    <property type="term" value="F:ATP binding"/>
    <property type="evidence" value="ECO:0007669"/>
    <property type="project" value="UniProtKB-KW"/>
</dbReference>
<dbReference type="STRING" id="857340.A0A086TEV7"/>
<evidence type="ECO:0000313" key="10">
    <source>
        <dbReference type="EMBL" id="KFH47889.1"/>
    </source>
</evidence>
<comment type="catalytic activity">
    <reaction evidence="8">
        <text>nicotinate beta-D-ribonucleotide + ATP + H(+) = deamido-NAD(+) + diphosphate</text>
        <dbReference type="Rhea" id="RHEA:22860"/>
        <dbReference type="ChEBI" id="CHEBI:15378"/>
        <dbReference type="ChEBI" id="CHEBI:30616"/>
        <dbReference type="ChEBI" id="CHEBI:33019"/>
        <dbReference type="ChEBI" id="CHEBI:57502"/>
        <dbReference type="ChEBI" id="CHEBI:58437"/>
        <dbReference type="EC" id="2.7.7.18"/>
    </reaction>
</comment>
<protein>
    <recommendedName>
        <fullName evidence="8">Nicotinamide-nucleotide adenylyltransferase</fullName>
        <ecNumber evidence="8">2.7.7.1</ecNumber>
        <ecNumber evidence="8">2.7.7.18</ecNumber>
    </recommendedName>
</protein>
<evidence type="ECO:0000256" key="4">
    <source>
        <dbReference type="ARBA" id="ARBA00022741"/>
    </source>
</evidence>
<name>A0A086TEV7_HAPC1</name>
<dbReference type="PANTHER" id="PTHR12039:SF0">
    <property type="entry name" value="NICOTINAMIDE-NUCLEOTIDE ADENYLYLTRANSFERASE"/>
    <property type="match status" value="1"/>
</dbReference>
<keyword evidence="11" id="KW-1185">Reference proteome</keyword>
<evidence type="ECO:0000259" key="9">
    <source>
        <dbReference type="Pfam" id="PF01467"/>
    </source>
</evidence>